<comment type="similarity">
    <text evidence="1">Belongs to the ZraP family.</text>
</comment>
<accession>A0ABN1IS78</accession>
<sequence length="172" mass="18354">MKTHPEAPSTTQQGKLRFARRTATYALLACIAIGGTVAAVANNLDASGFHHGAMTAQDMSGHVDQMLQHLYAETAVSDAQKAQIEPLVKQAVTDLAPLHAQCHAAHATLLALFSADTIDRAAIESARSEQMHLFDQASQRIAQLVEDVSDVLTPAQRMTLATQLAQHLAAHG</sequence>
<organism evidence="5 6">
    <name type="scientific">Dokdonella soli</name>
    <dbReference type="NCBI Taxonomy" id="529810"/>
    <lineage>
        <taxon>Bacteria</taxon>
        <taxon>Pseudomonadati</taxon>
        <taxon>Pseudomonadota</taxon>
        <taxon>Gammaproteobacteria</taxon>
        <taxon>Lysobacterales</taxon>
        <taxon>Rhodanobacteraceae</taxon>
        <taxon>Dokdonella</taxon>
    </lineage>
</organism>
<keyword evidence="6" id="KW-1185">Reference proteome</keyword>
<evidence type="ECO:0000313" key="5">
    <source>
        <dbReference type="EMBL" id="GAA0720305.1"/>
    </source>
</evidence>
<evidence type="ECO:0000256" key="3">
    <source>
        <dbReference type="ARBA" id="ARBA00045001"/>
    </source>
</evidence>
<dbReference type="Gene3D" id="1.20.120.1490">
    <property type="match status" value="1"/>
</dbReference>
<comment type="caution">
    <text evidence="5">The sequence shown here is derived from an EMBL/GenBank/DDBJ whole genome shotgun (WGS) entry which is preliminary data.</text>
</comment>
<evidence type="ECO:0000256" key="1">
    <source>
        <dbReference type="ARBA" id="ARBA00044945"/>
    </source>
</evidence>
<protein>
    <recommendedName>
        <fullName evidence="2">Signaling pathway modulator ZraP</fullName>
    </recommendedName>
    <alternativeName>
        <fullName evidence="3">Zinc resistance-associated protein</fullName>
    </alternativeName>
</protein>
<keyword evidence="4" id="KW-0812">Transmembrane</keyword>
<dbReference type="EMBL" id="BAAAEU010000024">
    <property type="protein sequence ID" value="GAA0720305.1"/>
    <property type="molecule type" value="Genomic_DNA"/>
</dbReference>
<dbReference type="RefSeq" id="WP_343792498.1">
    <property type="nucleotide sequence ID" value="NZ_BAAAEU010000024.1"/>
</dbReference>
<evidence type="ECO:0000256" key="4">
    <source>
        <dbReference type="SAM" id="Phobius"/>
    </source>
</evidence>
<dbReference type="Pfam" id="PF13801">
    <property type="entry name" value="Metal_resist"/>
    <property type="match status" value="1"/>
</dbReference>
<dbReference type="CDD" id="cd09916">
    <property type="entry name" value="CpxP_like"/>
    <property type="match status" value="1"/>
</dbReference>
<evidence type="ECO:0000313" key="6">
    <source>
        <dbReference type="Proteomes" id="UP001501523"/>
    </source>
</evidence>
<feature type="transmembrane region" description="Helical" evidence="4">
    <location>
        <begin position="22"/>
        <end position="41"/>
    </location>
</feature>
<proteinExistence type="inferred from homology"/>
<name>A0ABN1IS78_9GAMM</name>
<evidence type="ECO:0000256" key="2">
    <source>
        <dbReference type="ARBA" id="ARBA00044983"/>
    </source>
</evidence>
<dbReference type="InterPro" id="IPR012899">
    <property type="entry name" value="LTXXQ"/>
</dbReference>
<keyword evidence="4" id="KW-1133">Transmembrane helix</keyword>
<reference evidence="5 6" key="1">
    <citation type="journal article" date="2019" name="Int. J. Syst. Evol. Microbiol.">
        <title>The Global Catalogue of Microorganisms (GCM) 10K type strain sequencing project: providing services to taxonomists for standard genome sequencing and annotation.</title>
        <authorList>
            <consortium name="The Broad Institute Genomics Platform"/>
            <consortium name="The Broad Institute Genome Sequencing Center for Infectious Disease"/>
            <person name="Wu L."/>
            <person name="Ma J."/>
        </authorList>
    </citation>
    <scope>NUCLEOTIDE SEQUENCE [LARGE SCALE GENOMIC DNA]</scope>
    <source>
        <strain evidence="5 6">JCM 15421</strain>
    </source>
</reference>
<keyword evidence="4" id="KW-0472">Membrane</keyword>
<dbReference type="InterPro" id="IPR025961">
    <property type="entry name" value="Metal_resist"/>
</dbReference>
<dbReference type="Proteomes" id="UP001501523">
    <property type="component" value="Unassembled WGS sequence"/>
</dbReference>
<gene>
    <name evidence="5" type="ORF">GCM10009105_29580</name>
</gene>